<evidence type="ECO:0000259" key="1">
    <source>
        <dbReference type="Pfam" id="PF13392"/>
    </source>
</evidence>
<dbReference type="EMBL" id="MZ773648">
    <property type="protein sequence ID" value="UAT28885.1"/>
    <property type="molecule type" value="Genomic_DNA"/>
</dbReference>
<proteinExistence type="predicted"/>
<dbReference type="SUPFAM" id="SSF54060">
    <property type="entry name" value="His-Me finger endonucleases"/>
    <property type="match status" value="1"/>
</dbReference>
<gene>
    <name evidence="2" type="ORF">R7L_gp46</name>
</gene>
<dbReference type="Pfam" id="PF13392">
    <property type="entry name" value="HNH_3"/>
    <property type="match status" value="1"/>
</dbReference>
<accession>A0AAE8XBW1</accession>
<protein>
    <recommendedName>
        <fullName evidence="1">HNH nuclease domain-containing protein</fullName>
    </recommendedName>
</protein>
<sequence>MCRRSEIQQKIYGNVVVDESTGCHIWQGSHSGNGRGGGYPRMCLNGQTVAVHRVMFTHVHGYIPGKKQIDHLCRNRMCVNPDHLEMVTHKENQRRRDNGDVLV</sequence>
<keyword evidence="3" id="KW-1185">Reference proteome</keyword>
<dbReference type="InterPro" id="IPR044925">
    <property type="entry name" value="His-Me_finger_sf"/>
</dbReference>
<dbReference type="Proteomes" id="UP000828212">
    <property type="component" value="Segment"/>
</dbReference>
<dbReference type="Gene3D" id="3.90.75.20">
    <property type="match status" value="1"/>
</dbReference>
<feature type="domain" description="HNH nuclease" evidence="1">
    <location>
        <begin position="50"/>
        <end position="94"/>
    </location>
</feature>
<evidence type="ECO:0000313" key="3">
    <source>
        <dbReference type="Proteomes" id="UP000828212"/>
    </source>
</evidence>
<dbReference type="InterPro" id="IPR003615">
    <property type="entry name" value="HNH_nuc"/>
</dbReference>
<organism evidence="2 3">
    <name type="scientific">Dinoroseobacter phage vB_DshP-R7L</name>
    <dbReference type="NCBI Taxonomy" id="2873349"/>
    <lineage>
        <taxon>Viruses</taxon>
        <taxon>Duplodnaviria</taxon>
        <taxon>Heunggongvirae</taxon>
        <taxon>Uroviricota</taxon>
        <taxon>Caudoviricetes</taxon>
        <taxon>Schitoviridae</taxon>
        <taxon>Rhodovirinae</taxon>
        <taxon>Gonggongvirus</taxon>
        <taxon>Gonggongvirus R7l</taxon>
    </lineage>
</organism>
<reference evidence="2" key="1">
    <citation type="submission" date="2021-08" db="EMBL/GenBank/DDBJ databases">
        <authorList>
            <person name="Lu L."/>
            <person name="Huang X."/>
            <person name="Zhang R."/>
            <person name="Jiao N."/>
        </authorList>
    </citation>
    <scope>NUCLEOTIDE SEQUENCE</scope>
</reference>
<name>A0AAE8XBW1_9CAUD</name>
<evidence type="ECO:0000313" key="2">
    <source>
        <dbReference type="EMBL" id="UAT28885.1"/>
    </source>
</evidence>